<evidence type="ECO:0000256" key="2">
    <source>
        <dbReference type="ARBA" id="ARBA00010337"/>
    </source>
</evidence>
<evidence type="ECO:0000256" key="3">
    <source>
        <dbReference type="ARBA" id="ARBA00022490"/>
    </source>
</evidence>
<sequence length="702" mass="81670">MIHEVLLSCLNLQSKYLSLEDFTATDVSTFLHPCEKLVLQDIITIINLLRDIEKFAKVCGSNNSVNRNVVQDIITIINLLRDIEKFAKVCGSNNSVNRNVVIFDTDEPLQKGLYLKAFANGIDTVLKDYFDNITALEQNYLKNPTNFSLLFIYRNLKTYEPLALYLRKLIRVIRSQKLHGCEIMQFLHQNAEHGDQKIRAAIKTLQLAVNVVFFKQLTHWILYAKIIDTYGEFFIQCSEGNINSAAESDTSKCASTESGKHASTITTLSKVASTYADIWRYEICYELLPHYLPTGWAEKVLFIGQTILIFKADANKHKILTQNWSKTEHTDLEDESSLSNEKEHIYFGKIQMLQNDEELNVQHYESIVNEIKAYLTTRLSEIAINQADLVQQLKLIKEYFLLGRGELFLEFLRLTYEIGKDKYNENKVHDFVKAFESAAHGVGVSEDLERFSLSIAKPLMHSSNPKELEHNYLHYMQLNYKINWPLHLLFSPKVIDNYNILFRFLLLIKKMQFELHMMWCNKVRRTKLCSREKFKLTSLLNQLIFFIDNLQYYIQVDVLESQFSILLNTIQNKADFEEIQKAHTIFLANILSLCFLLTNEESNKLNINQFIVSQSNNPIYNILIDIFSVCDNLSNVLRQDLCGMIIKDYIDQQDERFSMLMDQLINYLIGLKTNPTTTPLSQLLLRLDFNHWFSTKKKKLFA</sequence>
<evidence type="ECO:0000259" key="7">
    <source>
        <dbReference type="Pfam" id="PF04130"/>
    </source>
</evidence>
<dbReference type="GO" id="GO:0051321">
    <property type="term" value="P:meiotic cell cycle"/>
    <property type="evidence" value="ECO:0007669"/>
    <property type="project" value="TreeGrafter"/>
</dbReference>
<keyword evidence="3 6" id="KW-0963">Cytoplasm</keyword>
<evidence type="ECO:0000313" key="9">
    <source>
        <dbReference type="EMBL" id="JAC38851.1"/>
    </source>
</evidence>
<dbReference type="GO" id="GO:0000278">
    <property type="term" value="P:mitotic cell cycle"/>
    <property type="evidence" value="ECO:0007669"/>
    <property type="project" value="TreeGrafter"/>
</dbReference>
<accession>A0A034V6C1</accession>
<dbReference type="InterPro" id="IPR041470">
    <property type="entry name" value="GCP_N"/>
</dbReference>
<keyword evidence="5 6" id="KW-0206">Cytoskeleton</keyword>
<feature type="domain" description="Gamma tubulin complex component protein N-terminal" evidence="8">
    <location>
        <begin position="2"/>
        <end position="384"/>
    </location>
</feature>
<dbReference type="GO" id="GO:0005874">
    <property type="term" value="C:microtubule"/>
    <property type="evidence" value="ECO:0007669"/>
    <property type="project" value="UniProtKB-KW"/>
</dbReference>
<feature type="domain" description="Gamma tubulin complex component C-terminal" evidence="7">
    <location>
        <begin position="389"/>
        <end position="693"/>
    </location>
</feature>
<dbReference type="Pfam" id="PF17681">
    <property type="entry name" value="GCP_N_terminal"/>
    <property type="match status" value="1"/>
</dbReference>
<dbReference type="Gene3D" id="1.20.120.1900">
    <property type="entry name" value="Gamma-tubulin complex, C-terminal domain"/>
    <property type="match status" value="1"/>
</dbReference>
<dbReference type="GO" id="GO:0051011">
    <property type="term" value="F:microtubule minus-end binding"/>
    <property type="evidence" value="ECO:0007669"/>
    <property type="project" value="TreeGrafter"/>
</dbReference>
<dbReference type="InterPro" id="IPR042241">
    <property type="entry name" value="GCP_C_sf"/>
</dbReference>
<dbReference type="GO" id="GO:0043015">
    <property type="term" value="F:gamma-tubulin binding"/>
    <property type="evidence" value="ECO:0007669"/>
    <property type="project" value="InterPro"/>
</dbReference>
<dbReference type="PANTHER" id="PTHR19302:SF27">
    <property type="entry name" value="GAMMA-TUBULIN COMPLEX COMPONENT 4"/>
    <property type="match status" value="1"/>
</dbReference>
<dbReference type="EMBL" id="GAKP01020101">
    <property type="protein sequence ID" value="JAC38851.1"/>
    <property type="molecule type" value="Transcribed_RNA"/>
</dbReference>
<gene>
    <name evidence="9" type="primary">GCP4</name>
</gene>
<dbReference type="InterPro" id="IPR040457">
    <property type="entry name" value="GCP_C"/>
</dbReference>
<dbReference type="InterPro" id="IPR007259">
    <property type="entry name" value="GCP"/>
</dbReference>
<evidence type="ECO:0000256" key="1">
    <source>
        <dbReference type="ARBA" id="ARBA00004267"/>
    </source>
</evidence>
<name>A0A034V6C1_BACDO</name>
<comment type="subcellular location">
    <subcellularLocation>
        <location evidence="1 6">Cytoplasm</location>
        <location evidence="1 6">Cytoskeleton</location>
        <location evidence="1 6">Microtubule organizing center</location>
    </subcellularLocation>
</comment>
<proteinExistence type="inferred from homology"/>
<dbReference type="Pfam" id="PF04130">
    <property type="entry name" value="GCP_C_terminal"/>
    <property type="match status" value="1"/>
</dbReference>
<keyword evidence="4 6" id="KW-0493">Microtubule</keyword>
<dbReference type="GO" id="GO:0051225">
    <property type="term" value="P:spindle assembly"/>
    <property type="evidence" value="ECO:0007669"/>
    <property type="project" value="TreeGrafter"/>
</dbReference>
<evidence type="ECO:0000256" key="5">
    <source>
        <dbReference type="ARBA" id="ARBA00023212"/>
    </source>
</evidence>
<evidence type="ECO:0000256" key="6">
    <source>
        <dbReference type="RuleBase" id="RU363050"/>
    </source>
</evidence>
<dbReference type="PANTHER" id="PTHR19302">
    <property type="entry name" value="GAMMA TUBULIN COMPLEX PROTEIN"/>
    <property type="match status" value="1"/>
</dbReference>
<dbReference type="GO" id="GO:0031122">
    <property type="term" value="P:cytoplasmic microtubule organization"/>
    <property type="evidence" value="ECO:0007669"/>
    <property type="project" value="TreeGrafter"/>
</dbReference>
<dbReference type="GO" id="GO:0000922">
    <property type="term" value="C:spindle pole"/>
    <property type="evidence" value="ECO:0007669"/>
    <property type="project" value="InterPro"/>
</dbReference>
<evidence type="ECO:0000259" key="8">
    <source>
        <dbReference type="Pfam" id="PF17681"/>
    </source>
</evidence>
<evidence type="ECO:0000256" key="4">
    <source>
        <dbReference type="ARBA" id="ARBA00022701"/>
    </source>
</evidence>
<organism evidence="9">
    <name type="scientific">Bactrocera dorsalis</name>
    <name type="common">Oriental fruit fly</name>
    <name type="synonym">Dacus dorsalis</name>
    <dbReference type="NCBI Taxonomy" id="27457"/>
    <lineage>
        <taxon>Eukaryota</taxon>
        <taxon>Metazoa</taxon>
        <taxon>Ecdysozoa</taxon>
        <taxon>Arthropoda</taxon>
        <taxon>Hexapoda</taxon>
        <taxon>Insecta</taxon>
        <taxon>Pterygota</taxon>
        <taxon>Neoptera</taxon>
        <taxon>Endopterygota</taxon>
        <taxon>Diptera</taxon>
        <taxon>Brachycera</taxon>
        <taxon>Muscomorpha</taxon>
        <taxon>Tephritoidea</taxon>
        <taxon>Tephritidae</taxon>
        <taxon>Bactrocera</taxon>
        <taxon>Bactrocera</taxon>
    </lineage>
</organism>
<dbReference type="AlphaFoldDB" id="A0A034V6C1"/>
<dbReference type="GO" id="GO:0007020">
    <property type="term" value="P:microtubule nucleation"/>
    <property type="evidence" value="ECO:0007669"/>
    <property type="project" value="InterPro"/>
</dbReference>
<protein>
    <recommendedName>
        <fullName evidence="6">Gamma-tubulin complex component</fullName>
    </recommendedName>
</protein>
<dbReference type="GO" id="GO:0000930">
    <property type="term" value="C:gamma-tubulin complex"/>
    <property type="evidence" value="ECO:0007669"/>
    <property type="project" value="TreeGrafter"/>
</dbReference>
<dbReference type="OrthoDB" id="78652at2759"/>
<reference evidence="9" key="1">
    <citation type="journal article" date="2014" name="BMC Genomics">
        <title>Characterizing the developmental transcriptome of the oriental fruit fly, Bactrocera dorsalis (Diptera: Tephritidae) through comparative genomic analysis with Drosophila melanogaster utilizing modENCODE datasets.</title>
        <authorList>
            <person name="Geib S.M."/>
            <person name="Calla B."/>
            <person name="Hall B."/>
            <person name="Hou S."/>
            <person name="Manoukis N.C."/>
        </authorList>
    </citation>
    <scope>NUCLEOTIDE SEQUENCE</scope>
    <source>
        <strain evidence="9">Punador</strain>
    </source>
</reference>
<comment type="similarity">
    <text evidence="2 6">Belongs to the TUBGCP family.</text>
</comment>